<dbReference type="EMBL" id="JADNYJ010000001">
    <property type="protein sequence ID" value="KAF8914076.1"/>
    <property type="molecule type" value="Genomic_DNA"/>
</dbReference>
<reference evidence="2" key="1">
    <citation type="submission" date="2020-11" db="EMBL/GenBank/DDBJ databases">
        <authorList>
            <consortium name="DOE Joint Genome Institute"/>
            <person name="Ahrendt S."/>
            <person name="Riley R."/>
            <person name="Andreopoulos W."/>
            <person name="LaButti K."/>
            <person name="Pangilinan J."/>
            <person name="Ruiz-duenas F.J."/>
            <person name="Barrasa J.M."/>
            <person name="Sanchez-Garcia M."/>
            <person name="Camarero S."/>
            <person name="Miyauchi S."/>
            <person name="Serrano A."/>
            <person name="Linde D."/>
            <person name="Babiker R."/>
            <person name="Drula E."/>
            <person name="Ayuso-Fernandez I."/>
            <person name="Pacheco R."/>
            <person name="Padilla G."/>
            <person name="Ferreira P."/>
            <person name="Barriuso J."/>
            <person name="Kellner H."/>
            <person name="Castanera R."/>
            <person name="Alfaro M."/>
            <person name="Ramirez L."/>
            <person name="Pisabarro A.G."/>
            <person name="Kuo A."/>
            <person name="Tritt A."/>
            <person name="Lipzen A."/>
            <person name="He G."/>
            <person name="Yan M."/>
            <person name="Ng V."/>
            <person name="Cullen D."/>
            <person name="Martin F."/>
            <person name="Rosso M.-N."/>
            <person name="Henrissat B."/>
            <person name="Hibbett D."/>
            <person name="Martinez A.T."/>
            <person name="Grigoriev I.V."/>
        </authorList>
    </citation>
    <scope>NUCLEOTIDE SEQUENCE</scope>
    <source>
        <strain evidence="2">AH 44721</strain>
    </source>
</reference>
<feature type="region of interest" description="Disordered" evidence="1">
    <location>
        <begin position="26"/>
        <end position="48"/>
    </location>
</feature>
<feature type="region of interest" description="Disordered" evidence="1">
    <location>
        <begin position="217"/>
        <end position="253"/>
    </location>
</feature>
<sequence>MARILPRLVGRLERQGKQQTVFPFRAPKRKRQSLFTPPLPPPSFRPADHPQTILLSHNIHYVRHKSRPPSLSQPQISASVPPDPPRQMTPAEFAWWSNPYHLLIRLVGMQVPPTRLPSGKRSVAQTLEQLERGGYKRLSPDLSLYPNLMHHIAHLLQFRLLADSLWFAVRTHQRLGIPNPILRRLTREEWGLMRTTGSLPYQNAVAVLIVPPVNKDVTTKRRPTPSFSSLPPQDEHCPPTLPPTSTLLDSSVKSPNDLPDAISSLQIPLYNSVSAFPSRSQRAALHSLLLRILDAERYLKYLHLQRGESFSEKHLHHPRAATPKRGDPAAVARALWRLRMYDSEGWSGSLL</sequence>
<accession>A0A9P5P360</accession>
<dbReference type="AlphaFoldDB" id="A0A9P5P360"/>
<dbReference type="OrthoDB" id="3363286at2759"/>
<name>A0A9P5P360_GYMJU</name>
<evidence type="ECO:0000313" key="2">
    <source>
        <dbReference type="EMBL" id="KAF8914076.1"/>
    </source>
</evidence>
<dbReference type="Proteomes" id="UP000724874">
    <property type="component" value="Unassembled WGS sequence"/>
</dbReference>
<feature type="region of interest" description="Disordered" evidence="1">
    <location>
        <begin position="64"/>
        <end position="84"/>
    </location>
</feature>
<organism evidence="2 3">
    <name type="scientific">Gymnopilus junonius</name>
    <name type="common">Spectacular rustgill mushroom</name>
    <name type="synonym">Gymnopilus spectabilis subsp. junonius</name>
    <dbReference type="NCBI Taxonomy" id="109634"/>
    <lineage>
        <taxon>Eukaryota</taxon>
        <taxon>Fungi</taxon>
        <taxon>Dikarya</taxon>
        <taxon>Basidiomycota</taxon>
        <taxon>Agaricomycotina</taxon>
        <taxon>Agaricomycetes</taxon>
        <taxon>Agaricomycetidae</taxon>
        <taxon>Agaricales</taxon>
        <taxon>Agaricineae</taxon>
        <taxon>Hymenogastraceae</taxon>
        <taxon>Gymnopilus</taxon>
    </lineage>
</organism>
<evidence type="ECO:0000313" key="3">
    <source>
        <dbReference type="Proteomes" id="UP000724874"/>
    </source>
</evidence>
<gene>
    <name evidence="2" type="ORF">CPB84DRAFT_1758320</name>
</gene>
<keyword evidence="3" id="KW-1185">Reference proteome</keyword>
<protein>
    <submittedName>
        <fullName evidence="2">Uncharacterized protein</fullName>
    </submittedName>
</protein>
<proteinExistence type="predicted"/>
<comment type="caution">
    <text evidence="2">The sequence shown here is derived from an EMBL/GenBank/DDBJ whole genome shotgun (WGS) entry which is preliminary data.</text>
</comment>
<evidence type="ECO:0000256" key="1">
    <source>
        <dbReference type="SAM" id="MobiDB-lite"/>
    </source>
</evidence>
<feature type="compositionally biased region" description="Polar residues" evidence="1">
    <location>
        <begin position="69"/>
        <end position="78"/>
    </location>
</feature>